<dbReference type="SUPFAM" id="SSF52799">
    <property type="entry name" value="(Phosphotyrosine protein) phosphatases II"/>
    <property type="match status" value="1"/>
</dbReference>
<protein>
    <submittedName>
        <fullName evidence="2">Protein-tyrosine phosphatase-related protein</fullName>
    </submittedName>
</protein>
<gene>
    <name evidence="2" type="ORF">MGWOODY_XGa1678</name>
</gene>
<dbReference type="PROSITE" id="PS50056">
    <property type="entry name" value="TYR_PHOSPHATASE_2"/>
    <property type="match status" value="1"/>
</dbReference>
<dbReference type="FunFam" id="3.90.190.10:FF:000157">
    <property type="entry name" value="Protein-tyrosine phosphatase"/>
    <property type="match status" value="1"/>
</dbReference>
<dbReference type="Gene3D" id="3.90.190.10">
    <property type="entry name" value="Protein tyrosine phosphatase superfamily"/>
    <property type="match status" value="1"/>
</dbReference>
<evidence type="ECO:0000259" key="1">
    <source>
        <dbReference type="PROSITE" id="PS50056"/>
    </source>
</evidence>
<dbReference type="InterPro" id="IPR029021">
    <property type="entry name" value="Prot-tyrosine_phosphatase-like"/>
</dbReference>
<dbReference type="Pfam" id="PF22785">
    <property type="entry name" value="Tc-R-P"/>
    <property type="match status" value="1"/>
</dbReference>
<dbReference type="AlphaFoldDB" id="A0A160TQQ0"/>
<dbReference type="InterPro" id="IPR050561">
    <property type="entry name" value="PTP"/>
</dbReference>
<sequence length="181" mass="19745">MQIPGETLQIDAVSLPGNGTVGMCCCPGRLEFSSVGVRMRDLDRDFDKIMDWNPLTVISLIEQHEFSILGVAHLPQRFEVAPFDWYHCPITDLGAPGARFEAQFAHIESELLAQLDRGEKILLHCAAGLGRAGTIAGRLLIGAGKLPEDAIGDIRRARPGAIESKSQEDYLLSFTPGKFQG</sequence>
<organism evidence="2">
    <name type="scientific">hydrothermal vent metagenome</name>
    <dbReference type="NCBI Taxonomy" id="652676"/>
    <lineage>
        <taxon>unclassified sequences</taxon>
        <taxon>metagenomes</taxon>
        <taxon>ecological metagenomes</taxon>
    </lineage>
</organism>
<accession>A0A160TQQ0</accession>
<proteinExistence type="predicted"/>
<name>A0A160TQQ0_9ZZZZ</name>
<evidence type="ECO:0000313" key="2">
    <source>
        <dbReference type="EMBL" id="CUS50226.1"/>
    </source>
</evidence>
<dbReference type="InterPro" id="IPR000387">
    <property type="entry name" value="Tyr_Pase_dom"/>
</dbReference>
<dbReference type="PANTHER" id="PTHR23339">
    <property type="entry name" value="TYROSINE SPECIFIC PROTEIN PHOSPHATASE AND DUAL SPECIFICITY PROTEIN PHOSPHATASE"/>
    <property type="match status" value="1"/>
</dbReference>
<feature type="domain" description="Tyrosine specific protein phosphatases" evidence="1">
    <location>
        <begin position="102"/>
        <end position="169"/>
    </location>
</feature>
<reference evidence="2" key="1">
    <citation type="submission" date="2015-10" db="EMBL/GenBank/DDBJ databases">
        <authorList>
            <person name="Gilbert D.G."/>
        </authorList>
    </citation>
    <scope>NUCLEOTIDE SEQUENCE</scope>
</reference>
<dbReference type="EMBL" id="CZRL01000013">
    <property type="protein sequence ID" value="CUS50226.1"/>
    <property type="molecule type" value="Genomic_DNA"/>
</dbReference>